<dbReference type="Proteomes" id="UP001408356">
    <property type="component" value="Unassembled WGS sequence"/>
</dbReference>
<evidence type="ECO:0000313" key="2">
    <source>
        <dbReference type="Proteomes" id="UP001408356"/>
    </source>
</evidence>
<accession>A0ABR2UZU6</accession>
<organism evidence="1 2">
    <name type="scientific">Seiridium unicorne</name>
    <dbReference type="NCBI Taxonomy" id="138068"/>
    <lineage>
        <taxon>Eukaryota</taxon>
        <taxon>Fungi</taxon>
        <taxon>Dikarya</taxon>
        <taxon>Ascomycota</taxon>
        <taxon>Pezizomycotina</taxon>
        <taxon>Sordariomycetes</taxon>
        <taxon>Xylariomycetidae</taxon>
        <taxon>Amphisphaeriales</taxon>
        <taxon>Sporocadaceae</taxon>
        <taxon>Seiridium</taxon>
    </lineage>
</organism>
<name>A0ABR2UZU6_9PEZI</name>
<proteinExistence type="predicted"/>
<reference evidence="1 2" key="1">
    <citation type="journal article" date="2024" name="J. Plant Pathol.">
        <title>Sequence and assembly of the genome of Seiridium unicorne, isolate CBS 538.82, causal agent of cypress canker disease.</title>
        <authorList>
            <person name="Scali E."/>
            <person name="Rocca G.D."/>
            <person name="Danti R."/>
            <person name="Garbelotto M."/>
            <person name="Barberini S."/>
            <person name="Baroncelli R."/>
            <person name="Emiliani G."/>
        </authorList>
    </citation>
    <scope>NUCLEOTIDE SEQUENCE [LARGE SCALE GENOMIC DNA]</scope>
    <source>
        <strain evidence="1 2">BM-138-508</strain>
    </source>
</reference>
<evidence type="ECO:0000313" key="1">
    <source>
        <dbReference type="EMBL" id="KAK9420220.1"/>
    </source>
</evidence>
<sequence length="79" mass="8460">LVLSTSLRSRVSAPIGWTAQVPNDLEGSLALLEALHIHLLALAIMGKAKVCDTIVVLNPGDVLGRKLRQLAREHTVSLV</sequence>
<dbReference type="EMBL" id="JARVKF010000252">
    <property type="protein sequence ID" value="KAK9420220.1"/>
    <property type="molecule type" value="Genomic_DNA"/>
</dbReference>
<keyword evidence="2" id="KW-1185">Reference proteome</keyword>
<comment type="caution">
    <text evidence="1">The sequence shown here is derived from an EMBL/GenBank/DDBJ whole genome shotgun (WGS) entry which is preliminary data.</text>
</comment>
<feature type="non-terminal residue" evidence="1">
    <location>
        <position position="79"/>
    </location>
</feature>
<feature type="non-terminal residue" evidence="1">
    <location>
        <position position="1"/>
    </location>
</feature>
<protein>
    <submittedName>
        <fullName evidence="1">PKS-NRPS hybrid synthetase</fullName>
    </submittedName>
</protein>
<gene>
    <name evidence="1" type="ORF">SUNI508_14087</name>
</gene>